<feature type="region of interest" description="Disordered" evidence="1">
    <location>
        <begin position="502"/>
        <end position="561"/>
    </location>
</feature>
<organism evidence="3 4">
    <name type="scientific">Didymella rabiei</name>
    <name type="common">Chickpea ascochyta blight fungus</name>
    <name type="synonym">Mycosphaerella rabiei</name>
    <dbReference type="NCBI Taxonomy" id="5454"/>
    <lineage>
        <taxon>Eukaryota</taxon>
        <taxon>Fungi</taxon>
        <taxon>Dikarya</taxon>
        <taxon>Ascomycota</taxon>
        <taxon>Pezizomycotina</taxon>
        <taxon>Dothideomycetes</taxon>
        <taxon>Pleosporomycetidae</taxon>
        <taxon>Pleosporales</taxon>
        <taxon>Pleosporineae</taxon>
        <taxon>Didymellaceae</taxon>
        <taxon>Ascochyta</taxon>
    </lineage>
</organism>
<evidence type="ECO:0000256" key="2">
    <source>
        <dbReference type="SAM" id="Phobius"/>
    </source>
</evidence>
<feature type="region of interest" description="Disordered" evidence="1">
    <location>
        <begin position="352"/>
        <end position="382"/>
    </location>
</feature>
<accession>A0A163LVV1</accession>
<evidence type="ECO:0000313" key="3">
    <source>
        <dbReference type="EMBL" id="KZM28168.1"/>
    </source>
</evidence>
<feature type="transmembrane region" description="Helical" evidence="2">
    <location>
        <begin position="70"/>
        <end position="92"/>
    </location>
</feature>
<dbReference type="EMBL" id="JYNV01000031">
    <property type="protein sequence ID" value="KZM28168.1"/>
    <property type="molecule type" value="Genomic_DNA"/>
</dbReference>
<reference evidence="3 4" key="1">
    <citation type="journal article" date="2016" name="Sci. Rep.">
        <title>Draft genome sequencing and secretome analysis of fungal phytopathogen Ascochyta rabiei provides insight into the necrotrophic effector repertoire.</title>
        <authorList>
            <person name="Verma S."/>
            <person name="Gazara R.K."/>
            <person name="Nizam S."/>
            <person name="Parween S."/>
            <person name="Chattopadhyay D."/>
            <person name="Verma P.K."/>
        </authorList>
    </citation>
    <scope>NUCLEOTIDE SEQUENCE [LARGE SCALE GENOMIC DNA]</scope>
    <source>
        <strain evidence="3 4">ArDII</strain>
    </source>
</reference>
<dbReference type="STRING" id="5454.A0A163LVV1"/>
<sequence>MPAISPLYDVFSRSIADSTLSSAVNGTAQTLDVVCAWPVSSQYGAGSRFLYYVLVATCVFLRKHEWLRNACLAAALVVPSISALHGIVLASYSVNGAVDLDIYGAWQICSIAIIAVPFTLRRSRTYFYDAGRNIIFLWTMLLIAGLIALCIEFSRVTVTDCGHDEAGVLSLTVAGFPYGQETCNLTCSETDGPFSPMRGGAAKNIYVIPVPSKLSFNTAMLIAAGVCVPAILSLIFTWDKILEINWRSRREPERPDELLEGVNITRGEIKDINNKVRLFLSVIEMPLFGGAVVAILVTGELNFFSKQLLYQTEPMASIGQWSPIAGTLMAALGSLYVVWATDGDIIIYGRSKAPRSTSSQSDHSEQPPLRRGRAPTLQYSPTRIAHEPQVFPRLSSDPNALRIIPTITEPGRDSSPDEHIERVPADAPEPQSNAGRGKVRKWLEKASIYMSDAAHRELDTSDYRDEKARRYPWIPGEELRNDIIHRTSTNYEKNRAASYASSIRSAREAEAEVSSNPPAETSPRPDASPDAITRAPRRRSTLEVPPVAYHSPKAAQREWGG</sequence>
<dbReference type="AlphaFoldDB" id="A0A163LVV1"/>
<keyword evidence="4" id="KW-1185">Reference proteome</keyword>
<dbReference type="OrthoDB" id="3021074at2759"/>
<proteinExistence type="predicted"/>
<keyword evidence="2" id="KW-1133">Transmembrane helix</keyword>
<evidence type="ECO:0000313" key="4">
    <source>
        <dbReference type="Proteomes" id="UP000076837"/>
    </source>
</evidence>
<keyword evidence="2" id="KW-0472">Membrane</keyword>
<feature type="transmembrane region" description="Helical" evidence="2">
    <location>
        <begin position="318"/>
        <end position="340"/>
    </location>
</feature>
<evidence type="ECO:0000256" key="1">
    <source>
        <dbReference type="SAM" id="MobiDB-lite"/>
    </source>
</evidence>
<comment type="caution">
    <text evidence="3">The sequence shown here is derived from an EMBL/GenBank/DDBJ whole genome shotgun (WGS) entry which is preliminary data.</text>
</comment>
<protein>
    <submittedName>
        <fullName evidence="3">Uncharacterized protein</fullName>
    </submittedName>
</protein>
<keyword evidence="2" id="KW-0812">Transmembrane</keyword>
<feature type="region of interest" description="Disordered" evidence="1">
    <location>
        <begin position="406"/>
        <end position="439"/>
    </location>
</feature>
<dbReference type="Proteomes" id="UP000076837">
    <property type="component" value="Unassembled WGS sequence"/>
</dbReference>
<feature type="transmembrane region" description="Helical" evidence="2">
    <location>
        <begin position="278"/>
        <end position="298"/>
    </location>
</feature>
<gene>
    <name evidence="3" type="ORF">ST47_g694</name>
</gene>
<feature type="transmembrane region" description="Helical" evidence="2">
    <location>
        <begin position="219"/>
        <end position="238"/>
    </location>
</feature>
<name>A0A163LVV1_DIDRA</name>
<feature type="compositionally biased region" description="Basic and acidic residues" evidence="1">
    <location>
        <begin position="410"/>
        <end position="424"/>
    </location>
</feature>
<feature type="transmembrane region" description="Helical" evidence="2">
    <location>
        <begin position="104"/>
        <end position="121"/>
    </location>
</feature>
<feature type="transmembrane region" description="Helical" evidence="2">
    <location>
        <begin position="133"/>
        <end position="154"/>
    </location>
</feature>